<evidence type="ECO:0000256" key="1">
    <source>
        <dbReference type="SAM" id="MobiDB-lite"/>
    </source>
</evidence>
<evidence type="ECO:0000313" key="3">
    <source>
        <dbReference type="Proteomes" id="UP000092177"/>
    </source>
</evidence>
<dbReference type="RefSeq" id="XP_018150559.1">
    <property type="nucleotide sequence ID" value="XM_018309587.1"/>
</dbReference>
<dbReference type="GeneID" id="28873694"/>
<sequence length="79" mass="8245">MDGRVAAVQMMGSSECMGTEMSTTSAPAASKPSLAALRTRSRTSGDRPGATNDSVRSPTFMTGRPGSELAWRYSSTRAG</sequence>
<dbReference type="KEGG" id="chig:CH63R_14613"/>
<dbReference type="Proteomes" id="UP000092177">
    <property type="component" value="Chromosome 12"/>
</dbReference>
<gene>
    <name evidence="2" type="ORF">CH63R_14613</name>
</gene>
<accession>A0A1B7XQL5</accession>
<dbReference type="VEuPathDB" id="FungiDB:CH63R_14613"/>
<feature type="compositionally biased region" description="Polar residues" evidence="1">
    <location>
        <begin position="51"/>
        <end position="60"/>
    </location>
</feature>
<name>A0A1B7XQL5_COLHI</name>
<dbReference type="EMBL" id="LTAN01000012">
    <property type="protein sequence ID" value="OBR02041.1"/>
    <property type="molecule type" value="Genomic_DNA"/>
</dbReference>
<protein>
    <submittedName>
        <fullName evidence="2">Uncharacterized protein</fullName>
    </submittedName>
</protein>
<evidence type="ECO:0000313" key="2">
    <source>
        <dbReference type="EMBL" id="OBR02041.1"/>
    </source>
</evidence>
<feature type="compositionally biased region" description="Low complexity" evidence="1">
    <location>
        <begin position="22"/>
        <end position="37"/>
    </location>
</feature>
<keyword evidence="3" id="KW-1185">Reference proteome</keyword>
<dbReference type="AlphaFoldDB" id="A0A1B7XQL5"/>
<reference evidence="3" key="1">
    <citation type="journal article" date="2017" name="BMC Genomics">
        <title>Gapless genome assembly of Colletotrichum higginsianum reveals chromosome structure and association of transposable elements with secondary metabolite gene clusters.</title>
        <authorList>
            <person name="Dallery J.-F."/>
            <person name="Lapalu N."/>
            <person name="Zampounis A."/>
            <person name="Pigne S."/>
            <person name="Luyten I."/>
            <person name="Amselem J."/>
            <person name="Wittenberg A.H.J."/>
            <person name="Zhou S."/>
            <person name="de Queiroz M.V."/>
            <person name="Robin G.P."/>
            <person name="Auger A."/>
            <person name="Hainaut M."/>
            <person name="Henrissat B."/>
            <person name="Kim K.-T."/>
            <person name="Lee Y.-H."/>
            <person name="Lespinet O."/>
            <person name="Schwartz D.C."/>
            <person name="Thon M.R."/>
            <person name="O'Connell R.J."/>
        </authorList>
    </citation>
    <scope>NUCLEOTIDE SEQUENCE [LARGE SCALE GENOMIC DNA]</scope>
    <source>
        <strain evidence="3">IMI 349063</strain>
    </source>
</reference>
<organism evidence="2 3">
    <name type="scientific">Colletotrichum higginsianum (strain IMI 349063)</name>
    <name type="common">Crucifer anthracnose fungus</name>
    <dbReference type="NCBI Taxonomy" id="759273"/>
    <lineage>
        <taxon>Eukaryota</taxon>
        <taxon>Fungi</taxon>
        <taxon>Dikarya</taxon>
        <taxon>Ascomycota</taxon>
        <taxon>Pezizomycotina</taxon>
        <taxon>Sordariomycetes</taxon>
        <taxon>Hypocreomycetidae</taxon>
        <taxon>Glomerellales</taxon>
        <taxon>Glomerellaceae</taxon>
        <taxon>Colletotrichum</taxon>
        <taxon>Colletotrichum destructivum species complex</taxon>
    </lineage>
</organism>
<comment type="caution">
    <text evidence="2">The sequence shown here is derived from an EMBL/GenBank/DDBJ whole genome shotgun (WGS) entry which is preliminary data.</text>
</comment>
<feature type="region of interest" description="Disordered" evidence="1">
    <location>
        <begin position="1"/>
        <end position="79"/>
    </location>
</feature>
<proteinExistence type="predicted"/>